<dbReference type="GO" id="GO:0006817">
    <property type="term" value="P:phosphate ion transport"/>
    <property type="evidence" value="ECO:0007669"/>
    <property type="project" value="UniProtKB-KW"/>
</dbReference>
<reference evidence="10 11" key="1">
    <citation type="journal article" date="2019" name="Int. J. Syst. Evol. Microbiol.">
        <title>The Global Catalogue of Microorganisms (GCM) 10K type strain sequencing project: providing services to taxonomists for standard genome sequencing and annotation.</title>
        <authorList>
            <consortium name="The Broad Institute Genomics Platform"/>
            <consortium name="The Broad Institute Genome Sequencing Center for Infectious Disease"/>
            <person name="Wu L."/>
            <person name="Ma J."/>
        </authorList>
    </citation>
    <scope>NUCLEOTIDE SEQUENCE [LARGE SCALE GENOMIC DNA]</scope>
    <source>
        <strain evidence="10 11">CGMCC 1.12859</strain>
    </source>
</reference>
<dbReference type="Proteomes" id="UP001597139">
    <property type="component" value="Unassembled WGS sequence"/>
</dbReference>
<protein>
    <recommendedName>
        <fullName evidence="9">Phosphate transporter</fullName>
    </recommendedName>
</protein>
<comment type="function">
    <text evidence="1">Potential transporter for phosphate.</text>
</comment>
<evidence type="ECO:0000313" key="11">
    <source>
        <dbReference type="Proteomes" id="UP001597139"/>
    </source>
</evidence>
<keyword evidence="5 9" id="KW-0592">Phosphate transport</keyword>
<feature type="transmembrane region" description="Helical" evidence="9">
    <location>
        <begin position="107"/>
        <end position="128"/>
    </location>
</feature>
<feature type="transmembrane region" description="Helical" evidence="9">
    <location>
        <begin position="203"/>
        <end position="223"/>
    </location>
</feature>
<accession>A0ABD6BW47</accession>
<evidence type="ECO:0000256" key="9">
    <source>
        <dbReference type="RuleBase" id="RU363058"/>
    </source>
</evidence>
<evidence type="ECO:0000256" key="6">
    <source>
        <dbReference type="ARBA" id="ARBA00022692"/>
    </source>
</evidence>
<dbReference type="RefSeq" id="WP_267644952.1">
    <property type="nucleotide sequence ID" value="NZ_JANHGR010000001.1"/>
</dbReference>
<dbReference type="Pfam" id="PF01384">
    <property type="entry name" value="PHO4"/>
    <property type="match status" value="1"/>
</dbReference>
<evidence type="ECO:0000256" key="3">
    <source>
        <dbReference type="ARBA" id="ARBA00009916"/>
    </source>
</evidence>
<organism evidence="10 11">
    <name type="scientific">Halolamina litorea</name>
    <dbReference type="NCBI Taxonomy" id="1515593"/>
    <lineage>
        <taxon>Archaea</taxon>
        <taxon>Methanobacteriati</taxon>
        <taxon>Methanobacteriota</taxon>
        <taxon>Stenosarchaea group</taxon>
        <taxon>Halobacteria</taxon>
        <taxon>Halobacteriales</taxon>
        <taxon>Haloferacaceae</taxon>
    </lineage>
</organism>
<dbReference type="PANTHER" id="PTHR11101:SF80">
    <property type="entry name" value="PHOSPHATE TRANSPORTER"/>
    <property type="match status" value="1"/>
</dbReference>
<keyword evidence="4 9" id="KW-0813">Transport</keyword>
<dbReference type="InterPro" id="IPR001204">
    <property type="entry name" value="Phos_transporter"/>
</dbReference>
<evidence type="ECO:0000256" key="8">
    <source>
        <dbReference type="ARBA" id="ARBA00023136"/>
    </source>
</evidence>
<evidence type="ECO:0000256" key="4">
    <source>
        <dbReference type="ARBA" id="ARBA00022448"/>
    </source>
</evidence>
<comment type="subcellular location">
    <subcellularLocation>
        <location evidence="2 9">Membrane</location>
        <topology evidence="2 9">Multi-pass membrane protein</topology>
    </subcellularLocation>
</comment>
<gene>
    <name evidence="10" type="ORF">ACFSAU_15235</name>
</gene>
<proteinExistence type="inferred from homology"/>
<comment type="caution">
    <text evidence="10">The sequence shown here is derived from an EMBL/GenBank/DDBJ whole genome shotgun (WGS) entry which is preliminary data.</text>
</comment>
<feature type="transmembrane region" description="Helical" evidence="9">
    <location>
        <begin position="80"/>
        <end position="100"/>
    </location>
</feature>
<comment type="similarity">
    <text evidence="3 9">Belongs to the inorganic phosphate transporter (PiT) (TC 2.A.20) family.</text>
</comment>
<evidence type="ECO:0000313" key="10">
    <source>
        <dbReference type="EMBL" id="MFD1568847.1"/>
    </source>
</evidence>
<feature type="transmembrane region" description="Helical" evidence="9">
    <location>
        <begin position="310"/>
        <end position="336"/>
    </location>
</feature>
<keyword evidence="7 9" id="KW-1133">Transmembrane helix</keyword>
<evidence type="ECO:0000256" key="7">
    <source>
        <dbReference type="ARBA" id="ARBA00022989"/>
    </source>
</evidence>
<sequence>MPASLPILVGAGLVSLFVAWAIGAGSSGSTPFAPAVGADSITIFHAVVLAGIISFVGAVLQGGAITETVGTGLVDGVSPTPLLGFLSLATAGTFVAFGVVTGYPISTAFSVSGAVTGAGVALGGAVNWEVYRTILLTWTLAPFAVGLIAYLTAEALWHFEEPNSLPVLSAVLGALLPHLRLGFLGDGGASMAAVAPTPAGSPVSGGVLLTVGLALALAALVRYDSTHHPERSEDRFLIALGCLVAFSAGGSQVAFAIGPLLPLLDGSIPLRWVLAGGGLGLVAGTWTGAPRMIRAMGTEYADLGTYRSIAALLPAFVLTQGAVLFGIPISFTQAIVSAISGSGYVAGMASVSERKLGWTAVGWVGSFVGAFAVGFAAFTLVG</sequence>
<dbReference type="EMBL" id="JBHUCZ010000022">
    <property type="protein sequence ID" value="MFD1568847.1"/>
    <property type="molecule type" value="Genomic_DNA"/>
</dbReference>
<evidence type="ECO:0000256" key="1">
    <source>
        <dbReference type="ARBA" id="ARBA00001981"/>
    </source>
</evidence>
<feature type="transmembrane region" description="Helical" evidence="9">
    <location>
        <begin position="235"/>
        <end position="258"/>
    </location>
</feature>
<evidence type="ECO:0000256" key="5">
    <source>
        <dbReference type="ARBA" id="ARBA00022592"/>
    </source>
</evidence>
<evidence type="ECO:0000256" key="2">
    <source>
        <dbReference type="ARBA" id="ARBA00004141"/>
    </source>
</evidence>
<keyword evidence="6 9" id="KW-0812">Transmembrane</keyword>
<feature type="transmembrane region" description="Helical" evidence="9">
    <location>
        <begin position="134"/>
        <end position="153"/>
    </location>
</feature>
<keyword evidence="8 9" id="KW-0472">Membrane</keyword>
<dbReference type="PANTHER" id="PTHR11101">
    <property type="entry name" value="PHOSPHATE TRANSPORTER"/>
    <property type="match status" value="1"/>
</dbReference>
<dbReference type="AlphaFoldDB" id="A0ABD6BW47"/>
<feature type="transmembrane region" description="Helical" evidence="9">
    <location>
        <begin position="356"/>
        <end position="381"/>
    </location>
</feature>
<dbReference type="GO" id="GO:0016020">
    <property type="term" value="C:membrane"/>
    <property type="evidence" value="ECO:0007669"/>
    <property type="project" value="UniProtKB-SubCell"/>
</dbReference>
<keyword evidence="11" id="KW-1185">Reference proteome</keyword>
<feature type="transmembrane region" description="Helical" evidence="9">
    <location>
        <begin position="270"/>
        <end position="289"/>
    </location>
</feature>
<name>A0ABD6BW47_9EURY</name>
<feature type="transmembrane region" description="Helical" evidence="9">
    <location>
        <begin position="6"/>
        <end position="24"/>
    </location>
</feature>
<feature type="transmembrane region" description="Helical" evidence="9">
    <location>
        <begin position="36"/>
        <end position="60"/>
    </location>
</feature>